<accession>M9RNW5</accession>
<dbReference type="KEGG" id="oar:OA238_c39430"/>
<keyword evidence="2" id="KW-1185">Reference proteome</keyword>
<dbReference type="InterPro" id="IPR029058">
    <property type="entry name" value="AB_hydrolase_fold"/>
</dbReference>
<dbReference type="AlphaFoldDB" id="M9RNW5"/>
<dbReference type="HOGENOM" id="CLU_1925433_0_0_5"/>
<protein>
    <submittedName>
        <fullName evidence="1">Putative UPF0227 family protein</fullName>
    </submittedName>
</protein>
<name>M9RNW5_9RHOB</name>
<proteinExistence type="predicted"/>
<dbReference type="InterPro" id="IPR008886">
    <property type="entry name" value="UPF0227/Esterase_YqiA"/>
</dbReference>
<sequence length="131" mass="14175">MGGFFAAWLGSELGCPFVAINPASNPAVSLRKHIGAFKSYSGAQCVLKKETVDVYNSLPFRMDGNGFVAIDMGDKIIDPQQTLRLVGNNLPVVTFPDGSHRFDHMPQLAAVIRSIFFNPSASKNVTPTMTT</sequence>
<evidence type="ECO:0000313" key="2">
    <source>
        <dbReference type="Proteomes" id="UP000004688"/>
    </source>
</evidence>
<dbReference type="Gene3D" id="3.40.50.1820">
    <property type="entry name" value="alpha/beta hydrolase"/>
    <property type="match status" value="1"/>
</dbReference>
<dbReference type="EMBL" id="CP003742">
    <property type="protein sequence ID" value="AGI73882.1"/>
    <property type="molecule type" value="Genomic_DNA"/>
</dbReference>
<dbReference type="Proteomes" id="UP000004688">
    <property type="component" value="Chromosome"/>
</dbReference>
<gene>
    <name evidence="1" type="ORF">OA238_c39430</name>
</gene>
<dbReference type="Pfam" id="PF05728">
    <property type="entry name" value="UPF0227"/>
    <property type="match status" value="1"/>
</dbReference>
<organism evidence="1 2">
    <name type="scientific">Octadecabacter arcticus 238</name>
    <dbReference type="NCBI Taxonomy" id="391616"/>
    <lineage>
        <taxon>Bacteria</taxon>
        <taxon>Pseudomonadati</taxon>
        <taxon>Pseudomonadota</taxon>
        <taxon>Alphaproteobacteria</taxon>
        <taxon>Rhodobacterales</taxon>
        <taxon>Roseobacteraceae</taxon>
        <taxon>Octadecabacter</taxon>
    </lineage>
</organism>
<dbReference type="eggNOG" id="COG3150">
    <property type="taxonomic scope" value="Bacteria"/>
</dbReference>
<evidence type="ECO:0000313" key="1">
    <source>
        <dbReference type="EMBL" id="AGI73882.1"/>
    </source>
</evidence>
<reference evidence="1 2" key="1">
    <citation type="journal article" date="2013" name="PLoS ONE">
        <title>Poles Apart: Arctic and Antarctic Octadecabacter strains Share High Genome Plasticity and a New Type of Xanthorhodopsin.</title>
        <authorList>
            <person name="Vollmers J."/>
            <person name="Voget S."/>
            <person name="Dietrich S."/>
            <person name="Gollnow K."/>
            <person name="Smits M."/>
            <person name="Meyer K."/>
            <person name="Brinkhoff T."/>
            <person name="Simon M."/>
            <person name="Daniel R."/>
        </authorList>
    </citation>
    <scope>NUCLEOTIDE SEQUENCE [LARGE SCALE GENOMIC DNA]</scope>
    <source>
        <strain evidence="1 2">238</strain>
    </source>
</reference>